<dbReference type="Pfam" id="PF18941">
    <property type="entry name" value="DUF5688"/>
    <property type="match status" value="1"/>
</dbReference>
<dbReference type="EMBL" id="DXIQ01000026">
    <property type="protein sequence ID" value="HIV38187.1"/>
    <property type="molecule type" value="Genomic_DNA"/>
</dbReference>
<evidence type="ECO:0000313" key="1">
    <source>
        <dbReference type="EMBL" id="HIV38187.1"/>
    </source>
</evidence>
<dbReference type="AlphaFoldDB" id="A0A9D1PD70"/>
<proteinExistence type="predicted"/>
<gene>
    <name evidence="1" type="ORF">H9747_04190</name>
</gene>
<accession>A0A9D1PD70</accession>
<protein>
    <submittedName>
        <fullName evidence="1">Uncharacterized protein</fullName>
    </submittedName>
</protein>
<dbReference type="Proteomes" id="UP000886814">
    <property type="component" value="Unassembled WGS sequence"/>
</dbReference>
<sequence>MNYNRFKKELLTEVKARLPSEQGYEADYSGESVNASEYLKIRYRNTDLVELPVNVFANQYEEHQDLGRIAGEIREMVHLIYGYPEPERPEFSYADYDTVKGNLAVRLEPAEKEGEAAGSVYEKHPLGILSAYYRVLGKDGDHWQWTRVPTHMQQFYGVSPKEILAAGLANTKEHSPLRIYPIPVKGQESMASVTTFDRSYGATALLYPGVQEELRRQMHGDYYVVPLNVHEILAVRKRSLIKEEQIRVFQKQMWQETPGKDFLSRGLFLYHSKEKRLTVCGNQADHCRKPPDHMR</sequence>
<comment type="caution">
    <text evidence="1">The sequence shown here is derived from an EMBL/GenBank/DDBJ whole genome shotgun (WGS) entry which is preliminary data.</text>
</comment>
<evidence type="ECO:0000313" key="2">
    <source>
        <dbReference type="Proteomes" id="UP000886814"/>
    </source>
</evidence>
<name>A0A9D1PD70_9FIRM</name>
<organism evidence="1 2">
    <name type="scientific">Candidatus Blautia stercorigallinarum</name>
    <dbReference type="NCBI Taxonomy" id="2838501"/>
    <lineage>
        <taxon>Bacteria</taxon>
        <taxon>Bacillati</taxon>
        <taxon>Bacillota</taxon>
        <taxon>Clostridia</taxon>
        <taxon>Lachnospirales</taxon>
        <taxon>Lachnospiraceae</taxon>
        <taxon>Blautia</taxon>
    </lineage>
</organism>
<dbReference type="InterPro" id="IPR043743">
    <property type="entry name" value="DUF5688"/>
</dbReference>
<reference evidence="1" key="1">
    <citation type="journal article" date="2021" name="PeerJ">
        <title>Extensive microbial diversity within the chicken gut microbiome revealed by metagenomics and culture.</title>
        <authorList>
            <person name="Gilroy R."/>
            <person name="Ravi A."/>
            <person name="Getino M."/>
            <person name="Pursley I."/>
            <person name="Horton D.L."/>
            <person name="Alikhan N.F."/>
            <person name="Baker D."/>
            <person name="Gharbi K."/>
            <person name="Hall N."/>
            <person name="Watson M."/>
            <person name="Adriaenssens E.M."/>
            <person name="Foster-Nyarko E."/>
            <person name="Jarju S."/>
            <person name="Secka A."/>
            <person name="Antonio M."/>
            <person name="Oren A."/>
            <person name="Chaudhuri R.R."/>
            <person name="La Ragione R."/>
            <person name="Hildebrand F."/>
            <person name="Pallen M.J."/>
        </authorList>
    </citation>
    <scope>NUCLEOTIDE SEQUENCE</scope>
    <source>
        <strain evidence="1">CHK195-9823</strain>
    </source>
</reference>
<reference evidence="1" key="2">
    <citation type="submission" date="2021-04" db="EMBL/GenBank/DDBJ databases">
        <authorList>
            <person name="Gilroy R."/>
        </authorList>
    </citation>
    <scope>NUCLEOTIDE SEQUENCE</scope>
    <source>
        <strain evidence="1">CHK195-9823</strain>
    </source>
</reference>